<organism evidence="1">
    <name type="scientific">marine metagenome</name>
    <dbReference type="NCBI Taxonomy" id="408172"/>
    <lineage>
        <taxon>unclassified sequences</taxon>
        <taxon>metagenomes</taxon>
        <taxon>ecological metagenomes</taxon>
    </lineage>
</organism>
<evidence type="ECO:0000313" key="1">
    <source>
        <dbReference type="EMBL" id="SVE30864.1"/>
    </source>
</evidence>
<dbReference type="EMBL" id="UINC01208362">
    <property type="protein sequence ID" value="SVE30864.1"/>
    <property type="molecule type" value="Genomic_DNA"/>
</dbReference>
<dbReference type="Gene3D" id="3.40.720.10">
    <property type="entry name" value="Alkaline Phosphatase, subunit A"/>
    <property type="match status" value="1"/>
</dbReference>
<feature type="non-terminal residue" evidence="1">
    <location>
        <position position="1"/>
    </location>
</feature>
<dbReference type="InterPro" id="IPR017850">
    <property type="entry name" value="Alkaline_phosphatase_core_sf"/>
</dbReference>
<dbReference type="AlphaFoldDB" id="A0A383CFF2"/>
<sequence length="237" mass="27593">HRFPSLNEFIKSIGESSNIFRKGPMDPRYVVDTSLNYSQPYFLFAHSDIAHPPYIYNEDCSRKDVGDIDMFHGHLVNQPGFARLRSKFLEGRPAKDTSTTNNDNLRAQYVSQLQCANKQMLEAVDKIIDKDKDAIIIIQSDHGWRTQNQNQTDISSWSKSQYLESYSILNVLKLPSHCNDVLYPSISPVNTFRVVFSCIGFRRFDLLPDRHFTRTIDKNNKYIPKDIYDIQPIFYEQ</sequence>
<name>A0A383CFF2_9ZZZZ</name>
<proteinExistence type="predicted"/>
<dbReference type="SUPFAM" id="SSF53649">
    <property type="entry name" value="Alkaline phosphatase-like"/>
    <property type="match status" value="1"/>
</dbReference>
<protein>
    <recommendedName>
        <fullName evidence="2">Sulfatase N-terminal domain-containing protein</fullName>
    </recommendedName>
</protein>
<accession>A0A383CFF2</accession>
<reference evidence="1" key="1">
    <citation type="submission" date="2018-05" db="EMBL/GenBank/DDBJ databases">
        <authorList>
            <person name="Lanie J.A."/>
            <person name="Ng W.-L."/>
            <person name="Kazmierczak K.M."/>
            <person name="Andrzejewski T.M."/>
            <person name="Davidsen T.M."/>
            <person name="Wayne K.J."/>
            <person name="Tettelin H."/>
            <person name="Glass J.I."/>
            <person name="Rusch D."/>
            <person name="Podicherti R."/>
            <person name="Tsui H.-C.T."/>
            <person name="Winkler M.E."/>
        </authorList>
    </citation>
    <scope>NUCLEOTIDE SEQUENCE</scope>
</reference>
<gene>
    <name evidence="1" type="ORF">METZ01_LOCUS483718</name>
</gene>
<evidence type="ECO:0008006" key="2">
    <source>
        <dbReference type="Google" id="ProtNLM"/>
    </source>
</evidence>